<evidence type="ECO:0000313" key="5">
    <source>
        <dbReference type="Proteomes" id="UP000825701"/>
    </source>
</evidence>
<dbReference type="PROSITE" id="PS50110">
    <property type="entry name" value="RESPONSE_REGULATORY"/>
    <property type="match status" value="1"/>
</dbReference>
<dbReference type="GO" id="GO:0000160">
    <property type="term" value="P:phosphorelay signal transduction system"/>
    <property type="evidence" value="ECO:0007669"/>
    <property type="project" value="InterPro"/>
</dbReference>
<dbReference type="InterPro" id="IPR011006">
    <property type="entry name" value="CheY-like_superfamily"/>
</dbReference>
<dbReference type="InterPro" id="IPR001789">
    <property type="entry name" value="Sig_transdc_resp-reg_receiver"/>
</dbReference>
<evidence type="ECO:0000259" key="3">
    <source>
        <dbReference type="PROSITE" id="PS50110"/>
    </source>
</evidence>
<dbReference type="AlphaFoldDB" id="A0A9E6RE26"/>
<sequence>MPRKPPVIAVVDDDEDVRYSLDALFRSGGLEVVCFADALSLLSCGDIEQFSCLVSDVQMPEMSGIELLGELRQRRVEIPTVVISAFVTEAVRLQASRFGAYSVLEKPFEPDDLFATVCAAGGVDPETI</sequence>
<feature type="domain" description="Response regulatory" evidence="3">
    <location>
        <begin position="7"/>
        <end position="121"/>
    </location>
</feature>
<dbReference type="KEGG" id="cmet:K6K41_10060"/>
<dbReference type="Gene3D" id="3.40.50.2300">
    <property type="match status" value="1"/>
</dbReference>
<proteinExistence type="predicted"/>
<evidence type="ECO:0000256" key="2">
    <source>
        <dbReference type="PROSITE-ProRule" id="PRU00169"/>
    </source>
</evidence>
<dbReference type="PANTHER" id="PTHR44591:SF25">
    <property type="entry name" value="CHEMOTAXIS TWO-COMPONENT RESPONSE REGULATOR"/>
    <property type="match status" value="1"/>
</dbReference>
<keyword evidence="1 2" id="KW-0597">Phosphoprotein</keyword>
<gene>
    <name evidence="4" type="ORF">K6K41_10060</name>
</gene>
<dbReference type="Proteomes" id="UP000825701">
    <property type="component" value="Chromosome"/>
</dbReference>
<accession>A0A9E6RE26</accession>
<dbReference type="Pfam" id="PF00072">
    <property type="entry name" value="Response_reg"/>
    <property type="match status" value="1"/>
</dbReference>
<feature type="modified residue" description="4-aspartylphosphate" evidence="2">
    <location>
        <position position="56"/>
    </location>
</feature>
<name>A0A9E6RE26_9HYPH</name>
<dbReference type="SUPFAM" id="SSF52172">
    <property type="entry name" value="CheY-like"/>
    <property type="match status" value="1"/>
</dbReference>
<dbReference type="SMART" id="SM00448">
    <property type="entry name" value="REC"/>
    <property type="match status" value="1"/>
</dbReference>
<evidence type="ECO:0000256" key="1">
    <source>
        <dbReference type="ARBA" id="ARBA00022553"/>
    </source>
</evidence>
<dbReference type="InterPro" id="IPR050595">
    <property type="entry name" value="Bact_response_regulator"/>
</dbReference>
<dbReference type="PANTHER" id="PTHR44591">
    <property type="entry name" value="STRESS RESPONSE REGULATOR PROTEIN 1"/>
    <property type="match status" value="1"/>
</dbReference>
<organism evidence="4 5">
    <name type="scientific">Chenggangzhangella methanolivorans</name>
    <dbReference type="NCBI Taxonomy" id="1437009"/>
    <lineage>
        <taxon>Bacteria</taxon>
        <taxon>Pseudomonadati</taxon>
        <taxon>Pseudomonadota</taxon>
        <taxon>Alphaproteobacteria</taxon>
        <taxon>Hyphomicrobiales</taxon>
        <taxon>Methylopilaceae</taxon>
        <taxon>Chenggangzhangella</taxon>
    </lineage>
</organism>
<protein>
    <submittedName>
        <fullName evidence="4">Response regulator</fullName>
    </submittedName>
</protein>
<dbReference type="EMBL" id="CP081869">
    <property type="protein sequence ID" value="QZO01693.1"/>
    <property type="molecule type" value="Genomic_DNA"/>
</dbReference>
<reference evidence="4" key="1">
    <citation type="submission" date="2021-08" db="EMBL/GenBank/DDBJ databases">
        <authorList>
            <person name="Zhang H."/>
            <person name="Xu M."/>
            <person name="Yu Z."/>
            <person name="Yang L."/>
            <person name="Cai Y."/>
        </authorList>
    </citation>
    <scope>NUCLEOTIDE SEQUENCE</scope>
    <source>
        <strain evidence="4">CHL1</strain>
    </source>
</reference>
<keyword evidence="5" id="KW-1185">Reference proteome</keyword>
<evidence type="ECO:0000313" key="4">
    <source>
        <dbReference type="EMBL" id="QZO01693.1"/>
    </source>
</evidence>
<dbReference type="RefSeq" id="WP_261405007.1">
    <property type="nucleotide sequence ID" value="NZ_CP081869.1"/>
</dbReference>